<dbReference type="STRING" id="1209989.TepRe1_1221"/>
<evidence type="ECO:0000313" key="10">
    <source>
        <dbReference type="Proteomes" id="UP000010802"/>
    </source>
</evidence>
<comment type="function">
    <text evidence="1">Needed for flagellar regrowth and assembly.</text>
</comment>
<evidence type="ECO:0000256" key="5">
    <source>
        <dbReference type="ARBA" id="ARBA00022927"/>
    </source>
</evidence>
<dbReference type="AlphaFoldDB" id="F4LTN7"/>
<dbReference type="HOGENOM" id="CLU_1089629_0_0_9"/>
<evidence type="ECO:0000256" key="7">
    <source>
        <dbReference type="SAM" id="Coils"/>
    </source>
</evidence>
<evidence type="ECO:0000256" key="3">
    <source>
        <dbReference type="ARBA" id="ARBA00022448"/>
    </source>
</evidence>
<dbReference type="Proteomes" id="UP000010802">
    <property type="component" value="Chromosome"/>
</dbReference>
<keyword evidence="7" id="KW-0175">Coiled coil</keyword>
<dbReference type="InterPro" id="IPR051472">
    <property type="entry name" value="T3SS_Stator/FliH"/>
</dbReference>
<accession>F4LTN7</accession>
<keyword evidence="9" id="KW-0966">Cell projection</keyword>
<evidence type="ECO:0000256" key="6">
    <source>
        <dbReference type="ARBA" id="ARBA00023225"/>
    </source>
</evidence>
<dbReference type="GO" id="GO:0005829">
    <property type="term" value="C:cytosol"/>
    <property type="evidence" value="ECO:0007669"/>
    <property type="project" value="TreeGrafter"/>
</dbReference>
<evidence type="ECO:0000256" key="1">
    <source>
        <dbReference type="ARBA" id="ARBA00003041"/>
    </source>
</evidence>
<keyword evidence="5" id="KW-0653">Protein transport</keyword>
<sequence>MKSLSNVFKRVAFEKENPIKLKEYYLTTKKNNKEYNKEIINGSDLTYEKLYDDKAKQLLDEAFSKAREIIEKSKAEAAELISRAHAEKEKIEKDAYDKGYMEGIETALKDQQVKWSEHVKELTETLQELNQQNNLYRKHLEKECLKLSLAVAEKVLCKKIQENDNAYFLDLIRNGMEKAGEEKNILIRVSENDFERVKLMISDLKDELKKTTIIKDPFLSSGDCIIEGPHFEIDAGVHTQIENIRLALRELEVIDDA</sequence>
<keyword evidence="9" id="KW-0969">Cilium</keyword>
<keyword evidence="6" id="KW-1006">Bacterial flagellum protein export</keyword>
<feature type="domain" description="Flagellar assembly protein FliH/Type III secretion system HrpE" evidence="8">
    <location>
        <begin position="117"/>
        <end position="243"/>
    </location>
</feature>
<gene>
    <name evidence="9" type="ordered locus">TEPIRE1_1331</name>
</gene>
<keyword evidence="4" id="KW-1005">Bacterial flagellum biogenesis</keyword>
<organism evidence="9 10">
    <name type="scientific">Tepidanaerobacter acetatoxydans (strain DSM 21804 / JCM 16047 / Re1)</name>
    <dbReference type="NCBI Taxonomy" id="1209989"/>
    <lineage>
        <taxon>Bacteria</taxon>
        <taxon>Bacillati</taxon>
        <taxon>Bacillota</taxon>
        <taxon>Clostridia</taxon>
        <taxon>Thermosediminibacterales</taxon>
        <taxon>Tepidanaerobacteraceae</taxon>
        <taxon>Tepidanaerobacter</taxon>
    </lineage>
</organism>
<keyword evidence="10" id="KW-1185">Reference proteome</keyword>
<dbReference type="EMBL" id="HF563609">
    <property type="protein sequence ID" value="CDI40653.1"/>
    <property type="molecule type" value="Genomic_DNA"/>
</dbReference>
<dbReference type="GO" id="GO:0044781">
    <property type="term" value="P:bacterial-type flagellum organization"/>
    <property type="evidence" value="ECO:0007669"/>
    <property type="project" value="UniProtKB-KW"/>
</dbReference>
<dbReference type="KEGG" id="tae:TepiRe1_1331"/>
<dbReference type="eggNOG" id="COG1317">
    <property type="taxonomic scope" value="Bacteria"/>
</dbReference>
<comment type="similarity">
    <text evidence="2">Belongs to the FliH family.</text>
</comment>
<keyword evidence="3" id="KW-0813">Transport</keyword>
<dbReference type="InterPro" id="IPR018035">
    <property type="entry name" value="Flagellar_FliH/T3SS_HrpE"/>
</dbReference>
<feature type="coiled-coil region" evidence="7">
    <location>
        <begin position="70"/>
        <end position="139"/>
    </location>
</feature>
<name>F4LTN7_TEPAE</name>
<evidence type="ECO:0000256" key="2">
    <source>
        <dbReference type="ARBA" id="ARBA00006602"/>
    </source>
</evidence>
<protein>
    <submittedName>
        <fullName evidence="9">Flagellar assembly protein FliH/Type III secretion system HrpE</fullName>
    </submittedName>
</protein>
<dbReference type="GO" id="GO:0015031">
    <property type="term" value="P:protein transport"/>
    <property type="evidence" value="ECO:0007669"/>
    <property type="project" value="UniProtKB-KW"/>
</dbReference>
<proteinExistence type="inferred from homology"/>
<keyword evidence="9" id="KW-0282">Flagellum</keyword>
<evidence type="ECO:0000256" key="4">
    <source>
        <dbReference type="ARBA" id="ARBA00022795"/>
    </source>
</evidence>
<evidence type="ECO:0000259" key="8">
    <source>
        <dbReference type="Pfam" id="PF02108"/>
    </source>
</evidence>
<dbReference type="PANTHER" id="PTHR34982">
    <property type="entry name" value="YOP PROTEINS TRANSLOCATION PROTEIN L"/>
    <property type="match status" value="1"/>
</dbReference>
<reference evidence="10" key="1">
    <citation type="journal article" date="2013" name="Genome Announc.">
        <title>First genome sequence of a syntrophic acetate-oxidizing bacterium, Tepidanaerobacter acetatoxydans strain Re1.</title>
        <authorList>
            <person name="Manzoor S."/>
            <person name="Bongcam-Rudloff E."/>
            <person name="Schnurer A."/>
            <person name="Muller B."/>
        </authorList>
    </citation>
    <scope>NUCLEOTIDE SEQUENCE [LARGE SCALE GENOMIC DNA]</scope>
    <source>
        <strain evidence="10">Re1</strain>
    </source>
</reference>
<dbReference type="Pfam" id="PF02108">
    <property type="entry name" value="FliH"/>
    <property type="match status" value="1"/>
</dbReference>
<dbReference type="KEGG" id="tep:TepRe1_1221"/>
<evidence type="ECO:0000313" key="9">
    <source>
        <dbReference type="EMBL" id="CDI40653.1"/>
    </source>
</evidence>
<dbReference type="PANTHER" id="PTHR34982:SF1">
    <property type="entry name" value="FLAGELLAR ASSEMBLY PROTEIN FLIH"/>
    <property type="match status" value="1"/>
</dbReference>